<comment type="caution">
    <text evidence="1">The sequence shown here is derived from an EMBL/GenBank/DDBJ whole genome shotgun (WGS) entry which is preliminary data.</text>
</comment>
<evidence type="ECO:0000313" key="1">
    <source>
        <dbReference type="EMBL" id="PNG10943.1"/>
    </source>
</evidence>
<organism evidence="1 2">
    <name type="scientific">Stutzerimonas stutzeri</name>
    <name type="common">Pseudomonas stutzeri</name>
    <dbReference type="NCBI Taxonomy" id="316"/>
    <lineage>
        <taxon>Bacteria</taxon>
        <taxon>Pseudomonadati</taxon>
        <taxon>Pseudomonadota</taxon>
        <taxon>Gammaproteobacteria</taxon>
        <taxon>Pseudomonadales</taxon>
        <taxon>Pseudomonadaceae</taxon>
        <taxon>Stutzerimonas</taxon>
    </lineage>
</organism>
<proteinExistence type="predicted"/>
<reference evidence="1 2" key="1">
    <citation type="submission" date="2018-01" db="EMBL/GenBank/DDBJ databases">
        <title>Denitrification phenotypes of diverse strains of Pseudomonas stutzeri.</title>
        <authorList>
            <person name="Milligan D.A."/>
            <person name="Bergaust L."/>
            <person name="Bakken L.R."/>
            <person name="Frostegard A."/>
        </authorList>
    </citation>
    <scope>NUCLEOTIDE SEQUENCE [LARGE SCALE GENOMIC DNA]</scope>
    <source>
        <strain evidence="1 2">24a75</strain>
    </source>
</reference>
<evidence type="ECO:0000313" key="2">
    <source>
        <dbReference type="Proteomes" id="UP000236023"/>
    </source>
</evidence>
<dbReference type="AlphaFoldDB" id="A0A2N8T863"/>
<protein>
    <submittedName>
        <fullName evidence="1">Peptidase inhibitor I78 family protein</fullName>
    </submittedName>
</protein>
<dbReference type="EMBL" id="POUT01000002">
    <property type="protein sequence ID" value="PNG10943.1"/>
    <property type="molecule type" value="Genomic_DNA"/>
</dbReference>
<accession>A0A2N8T863</accession>
<name>A0A2N8T863_STUST</name>
<sequence>MRPLHPLIGLTMAAAFLAGCQTNSTAKNADADTNSCNADAVQHFIGKTATADLLEEARNQAGANVARILRPGDVVTLEYNSRRLNLNTDASLTIERINCG</sequence>
<dbReference type="PANTHER" id="PTHR39600:SF1">
    <property type="entry name" value="PEPTIDASE INHIBITOR I78 FAMILY PROTEIN"/>
    <property type="match status" value="1"/>
</dbReference>
<dbReference type="InterPro" id="IPR021719">
    <property type="entry name" value="Prot_inh_I78"/>
</dbReference>
<dbReference type="Pfam" id="PF11720">
    <property type="entry name" value="Inhibitor_I78"/>
    <property type="match status" value="1"/>
</dbReference>
<gene>
    <name evidence="1" type="ORF">CXK94_07025</name>
</gene>
<dbReference type="Proteomes" id="UP000236023">
    <property type="component" value="Unassembled WGS sequence"/>
</dbReference>
<dbReference type="RefSeq" id="WP_102893772.1">
    <property type="nucleotide sequence ID" value="NZ_JAMOHU010000008.1"/>
</dbReference>
<dbReference type="PROSITE" id="PS51257">
    <property type="entry name" value="PROKAR_LIPOPROTEIN"/>
    <property type="match status" value="1"/>
</dbReference>
<dbReference type="Gene3D" id="3.30.10.10">
    <property type="entry name" value="Trypsin Inhibitor V, subunit A"/>
    <property type="match status" value="1"/>
</dbReference>
<dbReference type="PANTHER" id="PTHR39600">
    <property type="entry name" value="PEPTIDASE INHIBITOR I78 FAMILY PROTEIN"/>
    <property type="match status" value="1"/>
</dbReference>